<dbReference type="SUPFAM" id="SSF64182">
    <property type="entry name" value="DHH phosphoesterases"/>
    <property type="match status" value="1"/>
</dbReference>
<feature type="domain" description="Oligoribonuclease NrnB C-terminal" evidence="1">
    <location>
        <begin position="325"/>
        <end position="394"/>
    </location>
</feature>
<dbReference type="PANTHER" id="PTHR42146">
    <property type="entry name" value="3',5'-CYCLIC-NUCLEOTIDE PHOSPHODIESTERASE"/>
    <property type="match status" value="1"/>
</dbReference>
<name>A0A4S3PW33_9BACI</name>
<dbReference type="InterPro" id="IPR058608">
    <property type="entry name" value="NrnB_C"/>
</dbReference>
<dbReference type="Gene3D" id="3.10.310.30">
    <property type="match status" value="1"/>
</dbReference>
<dbReference type="Proteomes" id="UP000306477">
    <property type="component" value="Unassembled WGS sequence"/>
</dbReference>
<accession>A0A4S3PW33</accession>
<evidence type="ECO:0000313" key="3">
    <source>
        <dbReference type="Proteomes" id="UP000306477"/>
    </source>
</evidence>
<gene>
    <name evidence="2" type="ORF">E1I69_06960</name>
</gene>
<comment type="caution">
    <text evidence="2">The sequence shown here is derived from an EMBL/GenBank/DDBJ whole genome shotgun (WGS) entry which is preliminary data.</text>
</comment>
<dbReference type="STRING" id="1033734.GCA_000285535_00361"/>
<dbReference type="PANTHER" id="PTHR42146:SF1">
    <property type="entry name" value="OLIGORIBONUCLEASE NRNB"/>
    <property type="match status" value="1"/>
</dbReference>
<protein>
    <submittedName>
        <fullName evidence="2">Oligoribonuclease</fullName>
    </submittedName>
</protein>
<dbReference type="InterPro" id="IPR052968">
    <property type="entry name" value="Nucleotide_metab_enz"/>
</dbReference>
<dbReference type="InterPro" id="IPR038763">
    <property type="entry name" value="DHH_sf"/>
</dbReference>
<proteinExistence type="predicted"/>
<evidence type="ECO:0000313" key="2">
    <source>
        <dbReference type="EMBL" id="THE13646.1"/>
    </source>
</evidence>
<dbReference type="Pfam" id="PF26386">
    <property type="entry name" value="NrnB_C"/>
    <property type="match status" value="1"/>
</dbReference>
<evidence type="ECO:0000259" key="1">
    <source>
        <dbReference type="Pfam" id="PF26386"/>
    </source>
</evidence>
<reference evidence="2 3" key="1">
    <citation type="journal article" date="2019" name="Indoor Air">
        <title>Impacts of indoor surface finishes on bacterial viability.</title>
        <authorList>
            <person name="Hu J."/>
            <person name="Maamar S.B."/>
            <person name="Glawe A.J."/>
            <person name="Gottel N."/>
            <person name="Gilbert J.A."/>
            <person name="Hartmann E.M."/>
        </authorList>
    </citation>
    <scope>NUCLEOTIDE SEQUENCE [LARGE SCALE GENOMIC DNA]</scope>
    <source>
        <strain evidence="2 3">AF060A6</strain>
    </source>
</reference>
<dbReference type="AlphaFoldDB" id="A0A4S3PW33"/>
<organism evidence="2 3">
    <name type="scientific">Bacillus timonensis</name>
    <dbReference type="NCBI Taxonomy" id="1033734"/>
    <lineage>
        <taxon>Bacteria</taxon>
        <taxon>Bacillati</taxon>
        <taxon>Bacillota</taxon>
        <taxon>Bacilli</taxon>
        <taxon>Bacillales</taxon>
        <taxon>Bacillaceae</taxon>
        <taxon>Bacillus</taxon>
    </lineage>
</organism>
<keyword evidence="3" id="KW-1185">Reference proteome</keyword>
<dbReference type="EMBL" id="SLUB01000008">
    <property type="protein sequence ID" value="THE13646.1"/>
    <property type="molecule type" value="Genomic_DNA"/>
</dbReference>
<dbReference type="OrthoDB" id="2035301at2"/>
<dbReference type="RefSeq" id="WP_136378880.1">
    <property type="nucleotide sequence ID" value="NZ_SLUB01000008.1"/>
</dbReference>
<sequence>MIKLFSDSDLDGVGCGLVAKLAFGDEVDVSYCSYRNLNERVEKYIQNPEHNQAKVYITDLAVNDKNEKALEKRHKAGHYIQMVDHHKTAMHFNKYDWGFVLAEYESGKKTCATSLYYEFLLEKNLIQEHKGLEEFIELVRLYDTWEWESENRVEAKRLNDLFFIIGIEEFEGKMLERLQNNQDSFQLTEAEEFLLDTEDKKIERYIHSKNRQIVQTFIEEYCVGVVHAEQYISELGNALGKLNPHLDLIALLNVGTKKIGLRTIHDDVDVSEFAKRYGGGGHPKASGCSLGDTAFELFVKNTFPLYAIRHDAPENELNVKGNEHGTLLVNRKGEKSFIFKKEDHWVVHHEKKTLDVKFLSFEEAERFIKRQFASGLAFDNELLSYIGEHLNKKEDAIKANLEGALVSIKNQF</sequence>